<dbReference type="Proteomes" id="UP000295711">
    <property type="component" value="Unassembled WGS sequence"/>
</dbReference>
<dbReference type="Gene3D" id="3.30.1240.10">
    <property type="match status" value="1"/>
</dbReference>
<gene>
    <name evidence="1" type="ORF">EV212_102257</name>
</gene>
<dbReference type="PANTHER" id="PTHR10000:SF25">
    <property type="entry name" value="PHOSPHATASE YKRA-RELATED"/>
    <property type="match status" value="1"/>
</dbReference>
<dbReference type="GO" id="GO:0000287">
    <property type="term" value="F:magnesium ion binding"/>
    <property type="evidence" value="ECO:0007669"/>
    <property type="project" value="TreeGrafter"/>
</dbReference>
<dbReference type="AlphaFoldDB" id="A0A4R2LEN0"/>
<proteinExistence type="predicted"/>
<dbReference type="InterPro" id="IPR023214">
    <property type="entry name" value="HAD_sf"/>
</dbReference>
<dbReference type="Gene3D" id="3.40.50.1000">
    <property type="entry name" value="HAD superfamily/HAD-like"/>
    <property type="match status" value="1"/>
</dbReference>
<comment type="caution">
    <text evidence="1">The sequence shown here is derived from an EMBL/GenBank/DDBJ whole genome shotgun (WGS) entry which is preliminary data.</text>
</comment>
<dbReference type="InterPro" id="IPR036412">
    <property type="entry name" value="HAD-like_sf"/>
</dbReference>
<dbReference type="SFLD" id="SFLDS00003">
    <property type="entry name" value="Haloacid_Dehalogenase"/>
    <property type="match status" value="1"/>
</dbReference>
<dbReference type="PROSITE" id="PS01229">
    <property type="entry name" value="COF_2"/>
    <property type="match status" value="1"/>
</dbReference>
<accession>A0A4R2LEN0</accession>
<dbReference type="GO" id="GO:0016791">
    <property type="term" value="F:phosphatase activity"/>
    <property type="evidence" value="ECO:0007669"/>
    <property type="project" value="TreeGrafter"/>
</dbReference>
<evidence type="ECO:0000313" key="2">
    <source>
        <dbReference type="Proteomes" id="UP000295711"/>
    </source>
</evidence>
<name>A0A4R2LEN0_9FIRM</name>
<dbReference type="RefSeq" id="WP_165873285.1">
    <property type="nucleotide sequence ID" value="NZ_JANKAQ010000001.1"/>
</dbReference>
<dbReference type="SUPFAM" id="SSF56784">
    <property type="entry name" value="HAD-like"/>
    <property type="match status" value="1"/>
</dbReference>
<dbReference type="Pfam" id="PF08282">
    <property type="entry name" value="Hydrolase_3"/>
    <property type="match status" value="1"/>
</dbReference>
<evidence type="ECO:0008006" key="3">
    <source>
        <dbReference type="Google" id="ProtNLM"/>
    </source>
</evidence>
<organism evidence="1 2">
    <name type="scientific">Frisingicoccus caecimuris</name>
    <dbReference type="NCBI Taxonomy" id="1796636"/>
    <lineage>
        <taxon>Bacteria</taxon>
        <taxon>Bacillati</taxon>
        <taxon>Bacillota</taxon>
        <taxon>Clostridia</taxon>
        <taxon>Lachnospirales</taxon>
        <taxon>Lachnospiraceae</taxon>
        <taxon>Frisingicoccus</taxon>
    </lineage>
</organism>
<dbReference type="InterPro" id="IPR000150">
    <property type="entry name" value="Cof"/>
</dbReference>
<dbReference type="EMBL" id="SLXA01000002">
    <property type="protein sequence ID" value="TCO85939.1"/>
    <property type="molecule type" value="Genomic_DNA"/>
</dbReference>
<dbReference type="NCBIfam" id="TIGR00099">
    <property type="entry name" value="Cof-subfamily"/>
    <property type="match status" value="1"/>
</dbReference>
<dbReference type="NCBIfam" id="TIGR01484">
    <property type="entry name" value="HAD-SF-IIB"/>
    <property type="match status" value="1"/>
</dbReference>
<protein>
    <recommendedName>
        <fullName evidence="3">Cof subfamily protein (Haloacid dehalogenase superfamily)/HAD superfamily hydrolase (TIGR01484 family)</fullName>
    </recommendedName>
</protein>
<reference evidence="1 2" key="1">
    <citation type="submission" date="2019-03" db="EMBL/GenBank/DDBJ databases">
        <title>Genomic Encyclopedia of Type Strains, Phase IV (KMG-IV): sequencing the most valuable type-strain genomes for metagenomic binning, comparative biology and taxonomic classification.</title>
        <authorList>
            <person name="Goeker M."/>
        </authorList>
    </citation>
    <scope>NUCLEOTIDE SEQUENCE [LARGE SCALE GENOMIC DNA]</scope>
    <source>
        <strain evidence="1 2">DSM 28559</strain>
    </source>
</reference>
<dbReference type="GO" id="GO:0005829">
    <property type="term" value="C:cytosol"/>
    <property type="evidence" value="ECO:0007669"/>
    <property type="project" value="TreeGrafter"/>
</dbReference>
<dbReference type="SFLD" id="SFLDG01140">
    <property type="entry name" value="C2.B:_Phosphomannomutase_and_P"/>
    <property type="match status" value="1"/>
</dbReference>
<dbReference type="PANTHER" id="PTHR10000">
    <property type="entry name" value="PHOSPHOSERINE PHOSPHATASE"/>
    <property type="match status" value="1"/>
</dbReference>
<evidence type="ECO:0000313" key="1">
    <source>
        <dbReference type="EMBL" id="TCO85939.1"/>
    </source>
</evidence>
<dbReference type="InterPro" id="IPR006379">
    <property type="entry name" value="HAD-SF_hydro_IIB"/>
</dbReference>
<keyword evidence="2" id="KW-1185">Reference proteome</keyword>
<sequence length="262" mass="29534">MAVRKALFFDIDGTLWDWNSKIPESTVQALYRLRKNGHLTFLCSGRSRAYIQNPRLFEIGFDGVVSGCGTMIEYGDKTVFYKKLDEELVAHTIHTVRKYGMRPILEGREYLYMDDSEFAKDNYGKKLKAELGSRLLTIGGEWGRWEISKLSCATEDADQEKCYAELDAYYDYMIHDIPVTEFVPKGFHKGTGIARVCEMLDMDIGDTFAFGDSANDIGMIRAAGVGVAMGNGSEDVKSEADYVTTSVTKDGIWNACRYFDLI</sequence>